<sequence>MLIGTTSNCSNARNFITGFGNIYEHYKQFLDIEFIPWGRTTVSETGELSCQFGPADCWANRVQRCVISMLNGDQDRIMKYMRCEFGSTLPSFSGSYQCVSEVGLRLVEVDYCVTTTGDALEPPAHAASIEPVRIINFIPFIIFNGVIDQQISTQGRLRLESVLCFALANDPTTGITQCRI</sequence>
<comment type="similarity">
    <text evidence="1">Belongs to the GILT family.</text>
</comment>
<protein>
    <submittedName>
        <fullName evidence="3">Uncharacterized protein</fullName>
    </submittedName>
</protein>
<dbReference type="EMBL" id="FZQP02000881">
    <property type="protein sequence ID" value="VVC90791.1"/>
    <property type="molecule type" value="Genomic_DNA"/>
</dbReference>
<dbReference type="PANTHER" id="PTHR13234:SF68">
    <property type="entry name" value="GH19763P"/>
    <property type="match status" value="1"/>
</dbReference>
<gene>
    <name evidence="3" type="ORF">LSINAPIS_LOCUS3625</name>
</gene>
<accession>A0A5E4PXR4</accession>
<dbReference type="Proteomes" id="UP000324832">
    <property type="component" value="Unassembled WGS sequence"/>
</dbReference>
<reference evidence="3 4" key="1">
    <citation type="submission" date="2017-07" db="EMBL/GenBank/DDBJ databases">
        <authorList>
            <person name="Talla V."/>
            <person name="Backstrom N."/>
        </authorList>
    </citation>
    <scope>NUCLEOTIDE SEQUENCE [LARGE SCALE GENOMIC DNA]</scope>
</reference>
<evidence type="ECO:0000256" key="2">
    <source>
        <dbReference type="ARBA" id="ARBA00023180"/>
    </source>
</evidence>
<keyword evidence="2" id="KW-0325">Glycoprotein</keyword>
<name>A0A5E4PXR4_9NEOP</name>
<dbReference type="Pfam" id="PF03227">
    <property type="entry name" value="GILT"/>
    <property type="match status" value="1"/>
</dbReference>
<dbReference type="InterPro" id="IPR004911">
    <property type="entry name" value="Interferon-induced_GILT"/>
</dbReference>
<proteinExistence type="inferred from homology"/>
<evidence type="ECO:0000313" key="4">
    <source>
        <dbReference type="Proteomes" id="UP000324832"/>
    </source>
</evidence>
<evidence type="ECO:0000313" key="3">
    <source>
        <dbReference type="EMBL" id="VVC90791.1"/>
    </source>
</evidence>
<organism evidence="3 4">
    <name type="scientific">Leptidea sinapis</name>
    <dbReference type="NCBI Taxonomy" id="189913"/>
    <lineage>
        <taxon>Eukaryota</taxon>
        <taxon>Metazoa</taxon>
        <taxon>Ecdysozoa</taxon>
        <taxon>Arthropoda</taxon>
        <taxon>Hexapoda</taxon>
        <taxon>Insecta</taxon>
        <taxon>Pterygota</taxon>
        <taxon>Neoptera</taxon>
        <taxon>Endopterygota</taxon>
        <taxon>Lepidoptera</taxon>
        <taxon>Glossata</taxon>
        <taxon>Ditrysia</taxon>
        <taxon>Papilionoidea</taxon>
        <taxon>Pieridae</taxon>
        <taxon>Dismorphiinae</taxon>
        <taxon>Leptidea</taxon>
    </lineage>
</organism>
<dbReference type="AlphaFoldDB" id="A0A5E4PXR4"/>
<evidence type="ECO:0000256" key="1">
    <source>
        <dbReference type="ARBA" id="ARBA00005679"/>
    </source>
</evidence>
<keyword evidence="4" id="KW-1185">Reference proteome</keyword>
<dbReference type="PANTHER" id="PTHR13234">
    <property type="entry name" value="GAMMA-INTERFERON INDUCIBLE LYSOSOMAL THIOL REDUCTASE GILT"/>
    <property type="match status" value="1"/>
</dbReference>
<dbReference type="GO" id="GO:0016671">
    <property type="term" value="F:oxidoreductase activity, acting on a sulfur group of donors, disulfide as acceptor"/>
    <property type="evidence" value="ECO:0007669"/>
    <property type="project" value="InterPro"/>
</dbReference>